<comment type="similarity">
    <text evidence="2">Belongs to the glutaminyl-peptide cyclotransferase family.</text>
</comment>
<dbReference type="Gene3D" id="3.40.630.10">
    <property type="entry name" value="Zn peptidases"/>
    <property type="match status" value="1"/>
</dbReference>
<dbReference type="SUPFAM" id="SSF53187">
    <property type="entry name" value="Zn-dependent exopeptidases"/>
    <property type="match status" value="1"/>
</dbReference>
<proteinExistence type="inferred from homology"/>
<evidence type="ECO:0000256" key="5">
    <source>
        <dbReference type="ARBA" id="ARBA00023315"/>
    </source>
</evidence>
<evidence type="ECO:0000256" key="1">
    <source>
        <dbReference type="ARBA" id="ARBA00000001"/>
    </source>
</evidence>
<keyword evidence="5" id="KW-0012">Acyltransferase</keyword>
<sequence length="224" mass="26180">MDKKNICWALQIQESNTEARKTKMLMTFCRRTVPQGHPLFLFQRHFFIRLTLFSTLTSGILSFFRANTQPSWKLKQEEDLRSAADRNLSLSFRDKLIGLTDVKRIDEYLDHILIPRPVGSRNIRKVSIFIKELLEKLNYKVDFFEFTLNDLLVSRERKRLKFRNIVATLNPLAPRRLVLACHYDSKTFDKFPFLGATDSAVPCALLLDVAVTLEPYLRYSPTFS</sequence>
<dbReference type="Proteomes" id="UP000887565">
    <property type="component" value="Unplaced"/>
</dbReference>
<evidence type="ECO:0000256" key="2">
    <source>
        <dbReference type="ARBA" id="ARBA00006014"/>
    </source>
</evidence>
<evidence type="ECO:0000313" key="7">
    <source>
        <dbReference type="Proteomes" id="UP000887565"/>
    </source>
</evidence>
<dbReference type="EC" id="2.3.2.5" evidence="3"/>
<keyword evidence="4" id="KW-0808">Transferase</keyword>
<dbReference type="GO" id="GO:0016603">
    <property type="term" value="F:glutaminyl-peptide cyclotransferase activity"/>
    <property type="evidence" value="ECO:0007669"/>
    <property type="project" value="UniProtKB-EC"/>
</dbReference>
<feature type="domain" description="Peptidase M28" evidence="6">
    <location>
        <begin position="164"/>
        <end position="214"/>
    </location>
</feature>
<dbReference type="PANTHER" id="PTHR12283:SF6">
    <property type="entry name" value="GLUTAMINYL-PEPTIDE CYCLOTRANSFERASE-RELATED"/>
    <property type="match status" value="1"/>
</dbReference>
<protein>
    <recommendedName>
        <fullName evidence="3">glutaminyl-peptide cyclotransferase</fullName>
        <ecNumber evidence="3">2.3.2.5</ecNumber>
    </recommendedName>
</protein>
<dbReference type="WBParaSite" id="nRc.2.0.1.t00632-RA">
    <property type="protein sequence ID" value="nRc.2.0.1.t00632-RA"/>
    <property type="gene ID" value="nRc.2.0.1.g00632"/>
</dbReference>
<keyword evidence="7" id="KW-1185">Reference proteome</keyword>
<evidence type="ECO:0000259" key="6">
    <source>
        <dbReference type="Pfam" id="PF04389"/>
    </source>
</evidence>
<dbReference type="AlphaFoldDB" id="A0A915HEZ2"/>
<accession>A0A915HEZ2</accession>
<reference evidence="8" key="1">
    <citation type="submission" date="2022-11" db="UniProtKB">
        <authorList>
            <consortium name="WormBaseParasite"/>
        </authorList>
    </citation>
    <scope>IDENTIFICATION</scope>
</reference>
<name>A0A915HEZ2_ROMCU</name>
<comment type="catalytic activity">
    <reaction evidence="1">
        <text>N-terminal L-glutaminyl-[peptide] = N-terminal 5-oxo-L-prolyl-[peptide] + NH4(+)</text>
        <dbReference type="Rhea" id="RHEA:23652"/>
        <dbReference type="Rhea" id="RHEA-COMP:11736"/>
        <dbReference type="Rhea" id="RHEA-COMP:11846"/>
        <dbReference type="ChEBI" id="CHEBI:28938"/>
        <dbReference type="ChEBI" id="CHEBI:64722"/>
        <dbReference type="ChEBI" id="CHEBI:87215"/>
        <dbReference type="EC" id="2.3.2.5"/>
    </reaction>
</comment>
<organism evidence="7 8">
    <name type="scientific">Romanomermis culicivorax</name>
    <name type="common">Nematode worm</name>
    <dbReference type="NCBI Taxonomy" id="13658"/>
    <lineage>
        <taxon>Eukaryota</taxon>
        <taxon>Metazoa</taxon>
        <taxon>Ecdysozoa</taxon>
        <taxon>Nematoda</taxon>
        <taxon>Enoplea</taxon>
        <taxon>Dorylaimia</taxon>
        <taxon>Mermithida</taxon>
        <taxon>Mermithoidea</taxon>
        <taxon>Mermithidae</taxon>
        <taxon>Romanomermis</taxon>
    </lineage>
</organism>
<evidence type="ECO:0000256" key="3">
    <source>
        <dbReference type="ARBA" id="ARBA00012012"/>
    </source>
</evidence>
<dbReference type="GO" id="GO:0008270">
    <property type="term" value="F:zinc ion binding"/>
    <property type="evidence" value="ECO:0007669"/>
    <property type="project" value="TreeGrafter"/>
</dbReference>
<dbReference type="InterPro" id="IPR040234">
    <property type="entry name" value="QC/QCL"/>
</dbReference>
<evidence type="ECO:0000256" key="4">
    <source>
        <dbReference type="ARBA" id="ARBA00022679"/>
    </source>
</evidence>
<dbReference type="PANTHER" id="PTHR12283">
    <property type="entry name" value="GLUTAMINYL-PEPTIDE CYCLOTRANSFERASE"/>
    <property type="match status" value="1"/>
</dbReference>
<dbReference type="Pfam" id="PF04389">
    <property type="entry name" value="Peptidase_M28"/>
    <property type="match status" value="1"/>
</dbReference>
<dbReference type="InterPro" id="IPR007484">
    <property type="entry name" value="Peptidase_M28"/>
</dbReference>
<evidence type="ECO:0000313" key="8">
    <source>
        <dbReference type="WBParaSite" id="nRc.2.0.1.t00632-RA"/>
    </source>
</evidence>